<evidence type="ECO:0000256" key="1">
    <source>
        <dbReference type="SAM" id="MobiDB-lite"/>
    </source>
</evidence>
<keyword evidence="3" id="KW-1185">Reference proteome</keyword>
<evidence type="ECO:0000313" key="3">
    <source>
        <dbReference type="Proteomes" id="UP001202052"/>
    </source>
</evidence>
<sequence length="83" mass="9012">MTTTRFHGLLHRDTGKDSQSTGSLLTFSPTMHPPGGVGAPLEAREDHVRAVGALLGEFLVLLEAVQRELDERWSAQKNTGDTV</sequence>
<evidence type="ECO:0000313" key="2">
    <source>
        <dbReference type="EMBL" id="MCL3996441.1"/>
    </source>
</evidence>
<proteinExistence type="predicted"/>
<gene>
    <name evidence="2" type="ORF">M4438_23505</name>
</gene>
<feature type="compositionally biased region" description="Polar residues" evidence="1">
    <location>
        <begin position="17"/>
        <end position="29"/>
    </location>
</feature>
<dbReference type="Proteomes" id="UP001202052">
    <property type="component" value="Unassembled WGS sequence"/>
</dbReference>
<accession>A0ABT0NYM6</accession>
<organism evidence="2 3">
    <name type="scientific">Streptomyces lavenduligriseus</name>
    <dbReference type="NCBI Taxonomy" id="67315"/>
    <lineage>
        <taxon>Bacteria</taxon>
        <taxon>Bacillati</taxon>
        <taxon>Actinomycetota</taxon>
        <taxon>Actinomycetes</taxon>
        <taxon>Kitasatosporales</taxon>
        <taxon>Streptomycetaceae</taxon>
        <taxon>Streptomyces</taxon>
    </lineage>
</organism>
<protein>
    <submittedName>
        <fullName evidence="2">Uncharacterized protein</fullName>
    </submittedName>
</protein>
<dbReference type="RefSeq" id="WP_249491529.1">
    <property type="nucleotide sequence ID" value="NZ_JAMCCK010000035.1"/>
</dbReference>
<dbReference type="EMBL" id="JAMCCK010000035">
    <property type="protein sequence ID" value="MCL3996441.1"/>
    <property type="molecule type" value="Genomic_DNA"/>
</dbReference>
<feature type="region of interest" description="Disordered" evidence="1">
    <location>
        <begin position="1"/>
        <end position="41"/>
    </location>
</feature>
<comment type="caution">
    <text evidence="2">The sequence shown here is derived from an EMBL/GenBank/DDBJ whole genome shotgun (WGS) entry which is preliminary data.</text>
</comment>
<reference evidence="2 3" key="1">
    <citation type="submission" date="2022-05" db="EMBL/GenBank/DDBJ databases">
        <title>Genome Resource of Streptomyces lavenduligriseus GA1-1, a Strain with Broad-Spectrum Antifungal Activity against Phytopathogenic Fungi.</title>
        <authorList>
            <person name="Qi D."/>
        </authorList>
    </citation>
    <scope>NUCLEOTIDE SEQUENCE [LARGE SCALE GENOMIC DNA]</scope>
    <source>
        <strain evidence="2 3">GA1-1</strain>
    </source>
</reference>
<name>A0ABT0NYM6_9ACTN</name>